<dbReference type="EMBL" id="JBHMBS010000017">
    <property type="protein sequence ID" value="MFB9679729.1"/>
    <property type="molecule type" value="Genomic_DNA"/>
</dbReference>
<protein>
    <submittedName>
        <fullName evidence="10">Carbohydrate ABC transporter permease</fullName>
    </submittedName>
</protein>
<feature type="transmembrane region" description="Helical" evidence="7">
    <location>
        <begin position="313"/>
        <end position="333"/>
    </location>
</feature>
<evidence type="ECO:0000256" key="6">
    <source>
        <dbReference type="ARBA" id="ARBA00023136"/>
    </source>
</evidence>
<evidence type="ECO:0000256" key="4">
    <source>
        <dbReference type="ARBA" id="ARBA00022692"/>
    </source>
</evidence>
<reference evidence="10 11" key="1">
    <citation type="submission" date="2024-09" db="EMBL/GenBank/DDBJ databases">
        <authorList>
            <person name="Sun Q."/>
            <person name="Mori K."/>
        </authorList>
    </citation>
    <scope>NUCLEOTIDE SEQUENCE [LARGE SCALE GENOMIC DNA]</scope>
    <source>
        <strain evidence="10 11">JCM 3028</strain>
    </source>
</reference>
<sequence length="346" mass="37290">MAASHPGSAVTGRAGARPVTGGRAARGDDPVRRAGLAPGNGGGRVSRDGGGRAFWTVRRRDNLVGYLLVAPQLLGSLLFVLLPLGLVLWYSLHEWNVLAGTFEFVGGENYDRLLADPNLREVLGGTALFSVGLVVFNLGLALVLAILLNQRLRGTTFFRTVFFSPVVVSLVAWTIVWQFLLQDDGGLNGLLATAGVDGPNWLRGEGTAMLSVVVVQVLKNVGLNMVLFLAALQGVPAQLYEAAELDGAGAWTRFLRITVPLISPTILLTSIITVVGSLQVFAQIAVLTQGGPGMSTTVLVYYLYQQAFQFHHFGYGATLSVLLFAIVALLTVVQWRMRRRWVFNET</sequence>
<evidence type="ECO:0000256" key="5">
    <source>
        <dbReference type="ARBA" id="ARBA00022989"/>
    </source>
</evidence>
<evidence type="ECO:0000256" key="2">
    <source>
        <dbReference type="ARBA" id="ARBA00022448"/>
    </source>
</evidence>
<dbReference type="Gene3D" id="1.10.3720.10">
    <property type="entry name" value="MetI-like"/>
    <property type="match status" value="1"/>
</dbReference>
<comment type="caution">
    <text evidence="10">The sequence shown here is derived from an EMBL/GenBank/DDBJ whole genome shotgun (WGS) entry which is preliminary data.</text>
</comment>
<name>A0ABV5TKT8_9ACTN</name>
<feature type="domain" description="ABC transmembrane type-1" evidence="9">
    <location>
        <begin position="123"/>
        <end position="334"/>
    </location>
</feature>
<feature type="transmembrane region" description="Helical" evidence="7">
    <location>
        <begin position="261"/>
        <end position="286"/>
    </location>
</feature>
<dbReference type="SUPFAM" id="SSF161098">
    <property type="entry name" value="MetI-like"/>
    <property type="match status" value="1"/>
</dbReference>
<evidence type="ECO:0000256" key="1">
    <source>
        <dbReference type="ARBA" id="ARBA00004651"/>
    </source>
</evidence>
<evidence type="ECO:0000259" key="9">
    <source>
        <dbReference type="PROSITE" id="PS50928"/>
    </source>
</evidence>
<dbReference type="CDD" id="cd06261">
    <property type="entry name" value="TM_PBP2"/>
    <property type="match status" value="1"/>
</dbReference>
<keyword evidence="4 7" id="KW-0812">Transmembrane</keyword>
<feature type="region of interest" description="Disordered" evidence="8">
    <location>
        <begin position="1"/>
        <end position="46"/>
    </location>
</feature>
<keyword evidence="6 7" id="KW-0472">Membrane</keyword>
<evidence type="ECO:0000256" key="7">
    <source>
        <dbReference type="RuleBase" id="RU363032"/>
    </source>
</evidence>
<evidence type="ECO:0000313" key="10">
    <source>
        <dbReference type="EMBL" id="MFB9679729.1"/>
    </source>
</evidence>
<keyword evidence="2 7" id="KW-0813">Transport</keyword>
<feature type="transmembrane region" description="Helical" evidence="7">
    <location>
        <begin position="63"/>
        <end position="90"/>
    </location>
</feature>
<keyword evidence="11" id="KW-1185">Reference proteome</keyword>
<dbReference type="Proteomes" id="UP001589610">
    <property type="component" value="Unassembled WGS sequence"/>
</dbReference>
<gene>
    <name evidence="10" type="ORF">ACFFRH_29955</name>
</gene>
<evidence type="ECO:0000256" key="3">
    <source>
        <dbReference type="ARBA" id="ARBA00022475"/>
    </source>
</evidence>
<dbReference type="Pfam" id="PF00528">
    <property type="entry name" value="BPD_transp_1"/>
    <property type="match status" value="1"/>
</dbReference>
<dbReference type="PANTHER" id="PTHR30193:SF41">
    <property type="entry name" value="DIACETYLCHITOBIOSE UPTAKE SYSTEM PERMEASE PROTEIN NGCF"/>
    <property type="match status" value="1"/>
</dbReference>
<dbReference type="PANTHER" id="PTHR30193">
    <property type="entry name" value="ABC TRANSPORTER PERMEASE PROTEIN"/>
    <property type="match status" value="1"/>
</dbReference>
<feature type="transmembrane region" description="Helical" evidence="7">
    <location>
        <begin position="127"/>
        <end position="148"/>
    </location>
</feature>
<keyword evidence="3" id="KW-1003">Cell membrane</keyword>
<comment type="similarity">
    <text evidence="7">Belongs to the binding-protein-dependent transport system permease family.</text>
</comment>
<evidence type="ECO:0000313" key="11">
    <source>
        <dbReference type="Proteomes" id="UP001589610"/>
    </source>
</evidence>
<feature type="transmembrane region" description="Helical" evidence="7">
    <location>
        <begin position="160"/>
        <end position="180"/>
    </location>
</feature>
<evidence type="ECO:0000256" key="8">
    <source>
        <dbReference type="SAM" id="MobiDB-lite"/>
    </source>
</evidence>
<dbReference type="InterPro" id="IPR035906">
    <property type="entry name" value="MetI-like_sf"/>
</dbReference>
<comment type="subcellular location">
    <subcellularLocation>
        <location evidence="1 7">Cell membrane</location>
        <topology evidence="1 7">Multi-pass membrane protein</topology>
    </subcellularLocation>
</comment>
<dbReference type="RefSeq" id="WP_344746001.1">
    <property type="nucleotide sequence ID" value="NZ_BAAAWW010000081.1"/>
</dbReference>
<organism evidence="10 11">
    <name type="scientific">Streptosporangium vulgare</name>
    <dbReference type="NCBI Taxonomy" id="46190"/>
    <lineage>
        <taxon>Bacteria</taxon>
        <taxon>Bacillati</taxon>
        <taxon>Actinomycetota</taxon>
        <taxon>Actinomycetes</taxon>
        <taxon>Streptosporangiales</taxon>
        <taxon>Streptosporangiaceae</taxon>
        <taxon>Streptosporangium</taxon>
    </lineage>
</organism>
<dbReference type="InterPro" id="IPR051393">
    <property type="entry name" value="ABC_transporter_permease"/>
</dbReference>
<accession>A0ABV5TKT8</accession>
<dbReference type="InterPro" id="IPR000515">
    <property type="entry name" value="MetI-like"/>
</dbReference>
<feature type="transmembrane region" description="Helical" evidence="7">
    <location>
        <begin position="208"/>
        <end position="232"/>
    </location>
</feature>
<keyword evidence="5 7" id="KW-1133">Transmembrane helix</keyword>
<proteinExistence type="inferred from homology"/>
<dbReference type="PROSITE" id="PS50928">
    <property type="entry name" value="ABC_TM1"/>
    <property type="match status" value="1"/>
</dbReference>